<gene>
    <name evidence="4" type="ORF">LY90DRAFT_503690</name>
</gene>
<name>A0A1Y2ELK5_9FUNG</name>
<dbReference type="Gene3D" id="1.10.238.10">
    <property type="entry name" value="EF-hand"/>
    <property type="match status" value="1"/>
</dbReference>
<feature type="domain" description="EF-hand" evidence="3">
    <location>
        <begin position="74"/>
        <end position="109"/>
    </location>
</feature>
<organism evidence="4 5">
    <name type="scientific">Neocallimastix californiae</name>
    <dbReference type="NCBI Taxonomy" id="1754190"/>
    <lineage>
        <taxon>Eukaryota</taxon>
        <taxon>Fungi</taxon>
        <taxon>Fungi incertae sedis</taxon>
        <taxon>Chytridiomycota</taxon>
        <taxon>Chytridiomycota incertae sedis</taxon>
        <taxon>Neocallimastigomycetes</taxon>
        <taxon>Neocallimastigales</taxon>
        <taxon>Neocallimastigaceae</taxon>
        <taxon>Neocallimastix</taxon>
    </lineage>
</organism>
<evidence type="ECO:0000259" key="3">
    <source>
        <dbReference type="PROSITE" id="PS50222"/>
    </source>
</evidence>
<evidence type="ECO:0000256" key="1">
    <source>
        <dbReference type="ARBA" id="ARBA00022837"/>
    </source>
</evidence>
<dbReference type="AlphaFoldDB" id="A0A1Y2ELK5"/>
<dbReference type="PROSITE" id="PS50222">
    <property type="entry name" value="EF_HAND_2"/>
    <property type="match status" value="1"/>
</dbReference>
<proteinExistence type="predicted"/>
<reference evidence="4 5" key="1">
    <citation type="submission" date="2016-08" db="EMBL/GenBank/DDBJ databases">
        <title>A Parts List for Fungal Cellulosomes Revealed by Comparative Genomics.</title>
        <authorList>
            <consortium name="DOE Joint Genome Institute"/>
            <person name="Haitjema C.H."/>
            <person name="Gilmore S.P."/>
            <person name="Henske J.K."/>
            <person name="Solomon K.V."/>
            <person name="De Groot R."/>
            <person name="Kuo A."/>
            <person name="Mondo S.J."/>
            <person name="Salamov A.A."/>
            <person name="Labutti K."/>
            <person name="Zhao Z."/>
            <person name="Chiniquy J."/>
            <person name="Barry K."/>
            <person name="Brewer H.M."/>
            <person name="Purvine S.O."/>
            <person name="Wright A.T."/>
            <person name="Boxma B."/>
            <person name="Van Alen T."/>
            <person name="Hackstein J.H."/>
            <person name="Baker S.E."/>
            <person name="Grigoriev I.V."/>
            <person name="O'Malley M.A."/>
        </authorList>
    </citation>
    <scope>NUCLEOTIDE SEQUENCE [LARGE SCALE GENOMIC DNA]</scope>
    <source>
        <strain evidence="4 5">G1</strain>
    </source>
</reference>
<evidence type="ECO:0000313" key="5">
    <source>
        <dbReference type="Proteomes" id="UP000193920"/>
    </source>
</evidence>
<keyword evidence="1" id="KW-0106">Calcium</keyword>
<dbReference type="SUPFAM" id="SSF47473">
    <property type="entry name" value="EF-hand"/>
    <property type="match status" value="1"/>
</dbReference>
<comment type="caution">
    <text evidence="4">The sequence shown here is derived from an EMBL/GenBank/DDBJ whole genome shotgun (WGS) entry which is preliminary data.</text>
</comment>
<evidence type="ECO:0000313" key="4">
    <source>
        <dbReference type="EMBL" id="ORY72460.1"/>
    </source>
</evidence>
<dbReference type="InterPro" id="IPR002048">
    <property type="entry name" value="EF_hand_dom"/>
</dbReference>
<evidence type="ECO:0000256" key="2">
    <source>
        <dbReference type="SAM" id="MobiDB-lite"/>
    </source>
</evidence>
<feature type="region of interest" description="Disordered" evidence="2">
    <location>
        <begin position="40"/>
        <end position="59"/>
    </location>
</feature>
<dbReference type="PROSITE" id="PS00018">
    <property type="entry name" value="EF_HAND_1"/>
    <property type="match status" value="1"/>
</dbReference>
<dbReference type="InterPro" id="IPR011992">
    <property type="entry name" value="EF-hand-dom_pair"/>
</dbReference>
<feature type="compositionally biased region" description="Polar residues" evidence="2">
    <location>
        <begin position="49"/>
        <end position="59"/>
    </location>
</feature>
<protein>
    <recommendedName>
        <fullName evidence="3">EF-hand domain-containing protein</fullName>
    </recommendedName>
</protein>
<dbReference type="Proteomes" id="UP000193920">
    <property type="component" value="Unassembled WGS sequence"/>
</dbReference>
<accession>A0A1Y2ELK5</accession>
<dbReference type="InterPro" id="IPR018247">
    <property type="entry name" value="EF_Hand_1_Ca_BS"/>
</dbReference>
<sequence>MSLNPSTEKVIELLAQKLYNERKQNHKYDKNVAHLSSLASRISDKKNNTSKPNSRRISINDPSLLIKDNEITDSLKEFAKEIFHRCDLDKDGLLNTKEYNNYFRLIDMDPLYINISKF</sequence>
<keyword evidence="5" id="KW-1185">Reference proteome</keyword>
<dbReference type="EMBL" id="MCOG01000039">
    <property type="protein sequence ID" value="ORY72460.1"/>
    <property type="molecule type" value="Genomic_DNA"/>
</dbReference>
<dbReference type="GO" id="GO:0005509">
    <property type="term" value="F:calcium ion binding"/>
    <property type="evidence" value="ECO:0007669"/>
    <property type="project" value="InterPro"/>
</dbReference>